<dbReference type="InterPro" id="IPR037523">
    <property type="entry name" value="VOC_core"/>
</dbReference>
<dbReference type="EMBL" id="CP064654">
    <property type="protein sequence ID" value="QPC99571.1"/>
    <property type="molecule type" value="Genomic_DNA"/>
</dbReference>
<evidence type="ECO:0000313" key="2">
    <source>
        <dbReference type="EMBL" id="QPC99571.1"/>
    </source>
</evidence>
<dbReference type="SUPFAM" id="SSF54593">
    <property type="entry name" value="Glyoxalase/Bleomycin resistance protein/Dihydroxybiphenyl dioxygenase"/>
    <property type="match status" value="2"/>
</dbReference>
<dbReference type="Gene3D" id="3.10.180.10">
    <property type="entry name" value="2,3-Dihydroxybiphenyl 1,2-Dioxygenase, domain 1"/>
    <property type="match status" value="2"/>
</dbReference>
<dbReference type="InterPro" id="IPR029068">
    <property type="entry name" value="Glyas_Bleomycin-R_OHBP_Dase"/>
</dbReference>
<evidence type="ECO:0000259" key="1">
    <source>
        <dbReference type="PROSITE" id="PS51819"/>
    </source>
</evidence>
<dbReference type="InterPro" id="IPR004360">
    <property type="entry name" value="Glyas_Fos-R_dOase_dom"/>
</dbReference>
<dbReference type="PANTHER" id="PTHR33993">
    <property type="entry name" value="GLYOXALASE-RELATED"/>
    <property type="match status" value="1"/>
</dbReference>
<dbReference type="PANTHER" id="PTHR33993:SF14">
    <property type="entry name" value="GB|AAF24581.1"/>
    <property type="match status" value="1"/>
</dbReference>
<dbReference type="RefSeq" id="WP_200983056.1">
    <property type="nucleotide sequence ID" value="NZ_CP064654.1"/>
</dbReference>
<dbReference type="CDD" id="cd07247">
    <property type="entry name" value="SgaA_N_like"/>
    <property type="match status" value="2"/>
</dbReference>
<feature type="domain" description="VOC" evidence="1">
    <location>
        <begin position="7"/>
        <end position="128"/>
    </location>
</feature>
<dbReference type="KEGG" id="qso:IRL76_03100"/>
<sequence>MADDRGAFIWYELMTDDPARARDFYAAVVGWDIDAENSVPDGAMDYRMINRGDGGFAGGVLALSQDMLANGAKPGWLGYVHVPDVDAAAAAFVEAGGAIHMGPNDMPGVGRMALVSDPQGAVIYLMTPTPPPGNPDAKSDIFDVVKARHFRWNELWTTDQAAATALYTSTFGWTQEGAMPMGPMGDYLFIQHDGVGIGAIGKAQPGGEGSRWQHFVGVDDIDRACAAVSDHGGTRVGEPQQIPGGEYSVYAHDPSGATIGLVGPRKERTQ</sequence>
<feature type="domain" description="VOC" evidence="1">
    <location>
        <begin position="149"/>
        <end position="264"/>
    </location>
</feature>
<dbReference type="Pfam" id="PF00903">
    <property type="entry name" value="Glyoxalase"/>
    <property type="match status" value="2"/>
</dbReference>
<dbReference type="PROSITE" id="PS51819">
    <property type="entry name" value="VOC"/>
    <property type="match status" value="2"/>
</dbReference>
<dbReference type="Proteomes" id="UP000594459">
    <property type="component" value="Chromosome"/>
</dbReference>
<evidence type="ECO:0000313" key="3">
    <source>
        <dbReference type="Proteomes" id="UP000594459"/>
    </source>
</evidence>
<proteinExistence type="predicted"/>
<gene>
    <name evidence="2" type="ORF">IRL76_03100</name>
</gene>
<dbReference type="InterPro" id="IPR052164">
    <property type="entry name" value="Anthracycline_SecMetBiosynth"/>
</dbReference>
<accession>A0A7S8IW45</accession>
<dbReference type="AlphaFoldDB" id="A0A7S8IW45"/>
<name>A0A7S8IW45_9SPHN</name>
<organism evidence="2 3">
    <name type="scientific">Qipengyuania soli</name>
    <dbReference type="NCBI Taxonomy" id="2782568"/>
    <lineage>
        <taxon>Bacteria</taxon>
        <taxon>Pseudomonadati</taxon>
        <taxon>Pseudomonadota</taxon>
        <taxon>Alphaproteobacteria</taxon>
        <taxon>Sphingomonadales</taxon>
        <taxon>Erythrobacteraceae</taxon>
        <taxon>Qipengyuania</taxon>
    </lineage>
</organism>
<keyword evidence="3" id="KW-1185">Reference proteome</keyword>
<protein>
    <submittedName>
        <fullName evidence="2">VOC family protein</fullName>
    </submittedName>
</protein>
<reference evidence="2 3" key="1">
    <citation type="submission" date="2020-11" db="EMBL/GenBank/DDBJ databases">
        <title>The genome sequence of Erythrobacter sp. 6D36.</title>
        <authorList>
            <person name="Liu Y."/>
        </authorList>
    </citation>
    <scope>NUCLEOTIDE SEQUENCE [LARGE SCALE GENOMIC DNA]</scope>
    <source>
        <strain evidence="2 3">6D36</strain>
    </source>
</reference>